<evidence type="ECO:0000313" key="2">
    <source>
        <dbReference type="Proteomes" id="UP000784294"/>
    </source>
</evidence>
<dbReference type="EMBL" id="CAAALY010247913">
    <property type="protein sequence ID" value="VEL34558.1"/>
    <property type="molecule type" value="Genomic_DNA"/>
</dbReference>
<evidence type="ECO:0000313" key="1">
    <source>
        <dbReference type="EMBL" id="VEL34558.1"/>
    </source>
</evidence>
<keyword evidence="2" id="KW-1185">Reference proteome</keyword>
<dbReference type="Proteomes" id="UP000784294">
    <property type="component" value="Unassembled WGS sequence"/>
</dbReference>
<proteinExistence type="predicted"/>
<reference evidence="1" key="1">
    <citation type="submission" date="2018-11" db="EMBL/GenBank/DDBJ databases">
        <authorList>
            <consortium name="Pathogen Informatics"/>
        </authorList>
    </citation>
    <scope>NUCLEOTIDE SEQUENCE</scope>
</reference>
<name>A0A448XE43_9PLAT</name>
<comment type="caution">
    <text evidence="1">The sequence shown here is derived from an EMBL/GenBank/DDBJ whole genome shotgun (WGS) entry which is preliminary data.</text>
</comment>
<gene>
    <name evidence="1" type="ORF">PXEA_LOCUS27998</name>
</gene>
<dbReference type="AlphaFoldDB" id="A0A448XE43"/>
<organism evidence="1 2">
    <name type="scientific">Protopolystoma xenopodis</name>
    <dbReference type="NCBI Taxonomy" id="117903"/>
    <lineage>
        <taxon>Eukaryota</taxon>
        <taxon>Metazoa</taxon>
        <taxon>Spiralia</taxon>
        <taxon>Lophotrochozoa</taxon>
        <taxon>Platyhelminthes</taxon>
        <taxon>Monogenea</taxon>
        <taxon>Polyopisthocotylea</taxon>
        <taxon>Polystomatidea</taxon>
        <taxon>Polystomatidae</taxon>
        <taxon>Protopolystoma</taxon>
    </lineage>
</organism>
<protein>
    <submittedName>
        <fullName evidence="1">Uncharacterized protein</fullName>
    </submittedName>
</protein>
<accession>A0A448XE43</accession>
<sequence length="235" mass="25114">MPCASFHVSFQAPGFHDPALAPHVSAATIGHTAKPGQTYSHFAKVFPALSAPSFPVTYAGKAIPPQPPISSSPEYYAAPLYGTVRQHHSHPAVPSGLLDPGGYGHHFGATAAVDCMPVAARGRALVLKPAPELASATEFRHPRQMALIAAGPMRPQPPPRGSWVKELANCANSMPKLGFAFLERCQQRSTGANGADVPRQQSMVQDITRQREDGVYMEDVIANRYLLACIPVVDC</sequence>